<dbReference type="EMBL" id="JAQQXP010000001">
    <property type="protein sequence ID" value="MDC8830737.1"/>
    <property type="molecule type" value="Genomic_DNA"/>
</dbReference>
<evidence type="ECO:0000256" key="2">
    <source>
        <dbReference type="SAM" id="SignalP"/>
    </source>
</evidence>
<protein>
    <submittedName>
        <fullName evidence="3">Uncharacterized protein</fullName>
    </submittedName>
</protein>
<proteinExistence type="predicted"/>
<dbReference type="RefSeq" id="WP_273639652.1">
    <property type="nucleotide sequence ID" value="NZ_JAQQXP010000001.1"/>
</dbReference>
<organism evidence="3 4">
    <name type="scientific">Alteromonas gilva</name>
    <dbReference type="NCBI Taxonomy" id="2987522"/>
    <lineage>
        <taxon>Bacteria</taxon>
        <taxon>Pseudomonadati</taxon>
        <taxon>Pseudomonadota</taxon>
        <taxon>Gammaproteobacteria</taxon>
        <taxon>Alteromonadales</taxon>
        <taxon>Alteromonadaceae</taxon>
        <taxon>Alteromonas/Salinimonas group</taxon>
        <taxon>Alteromonas</taxon>
    </lineage>
</organism>
<feature type="signal peptide" evidence="2">
    <location>
        <begin position="1"/>
        <end position="22"/>
    </location>
</feature>
<feature type="chain" id="PRO_5045922877" evidence="2">
    <location>
        <begin position="23"/>
        <end position="86"/>
    </location>
</feature>
<keyword evidence="4" id="KW-1185">Reference proteome</keyword>
<gene>
    <name evidence="3" type="ORF">OIK42_08175</name>
</gene>
<evidence type="ECO:0000313" key="4">
    <source>
        <dbReference type="Proteomes" id="UP001218788"/>
    </source>
</evidence>
<comment type="caution">
    <text evidence="3">The sequence shown here is derived from an EMBL/GenBank/DDBJ whole genome shotgun (WGS) entry which is preliminary data.</text>
</comment>
<name>A0ABT5L4E8_9ALTE</name>
<dbReference type="Proteomes" id="UP001218788">
    <property type="component" value="Unassembled WGS sequence"/>
</dbReference>
<feature type="region of interest" description="Disordered" evidence="1">
    <location>
        <begin position="58"/>
        <end position="86"/>
    </location>
</feature>
<evidence type="ECO:0000313" key="3">
    <source>
        <dbReference type="EMBL" id="MDC8830737.1"/>
    </source>
</evidence>
<keyword evidence="2" id="KW-0732">Signal</keyword>
<sequence length="86" mass="9427">MTTKLVSTALLILSVAAGPALAKNQTDGQARTHTTIKLIKKLRTDNSRLPIEQLLGKHVTHSSQPTKNLKAPARQSQTMWLSENAR</sequence>
<evidence type="ECO:0000256" key="1">
    <source>
        <dbReference type="SAM" id="MobiDB-lite"/>
    </source>
</evidence>
<feature type="compositionally biased region" description="Polar residues" evidence="1">
    <location>
        <begin position="74"/>
        <end position="86"/>
    </location>
</feature>
<reference evidence="3 4" key="1">
    <citation type="submission" date="2022-10" db="EMBL/GenBank/DDBJ databases">
        <title>Alteromonas sp. chi3 Genome sequencing.</title>
        <authorList>
            <person name="Park S."/>
        </authorList>
    </citation>
    <scope>NUCLEOTIDE SEQUENCE [LARGE SCALE GENOMIC DNA]</scope>
    <source>
        <strain evidence="4">chi3</strain>
    </source>
</reference>
<accession>A0ABT5L4E8</accession>